<evidence type="ECO:0000256" key="15">
    <source>
        <dbReference type="PIRSR" id="PIRSR000099-2"/>
    </source>
</evidence>
<dbReference type="GO" id="GO:0051287">
    <property type="term" value="F:NAD binding"/>
    <property type="evidence" value="ECO:0007669"/>
    <property type="project" value="InterPro"/>
</dbReference>
<dbReference type="HAMAP" id="MF_01024">
    <property type="entry name" value="HisD"/>
    <property type="match status" value="1"/>
</dbReference>
<feature type="binding site" evidence="12 16">
    <location>
        <position position="428"/>
    </location>
    <ligand>
        <name>substrate</name>
    </ligand>
</feature>
<feature type="binding site" evidence="12 15">
    <location>
        <position position="193"/>
    </location>
    <ligand>
        <name>NAD(+)</name>
        <dbReference type="ChEBI" id="CHEBI:57540"/>
    </ligand>
</feature>
<evidence type="ECO:0000256" key="18">
    <source>
        <dbReference type="RuleBase" id="RU004175"/>
    </source>
</evidence>
<evidence type="ECO:0000256" key="2">
    <source>
        <dbReference type="ARBA" id="ARBA00004940"/>
    </source>
</evidence>
<dbReference type="SUPFAM" id="SSF53720">
    <property type="entry name" value="ALDH-like"/>
    <property type="match status" value="1"/>
</dbReference>
<keyword evidence="10 12" id="KW-0368">Histidine biosynthesis</keyword>
<dbReference type="PIRSF" id="PIRSF000099">
    <property type="entry name" value="Histidinol_dh"/>
    <property type="match status" value="1"/>
</dbReference>
<evidence type="ECO:0000256" key="4">
    <source>
        <dbReference type="ARBA" id="ARBA00012965"/>
    </source>
</evidence>
<dbReference type="PANTHER" id="PTHR21256">
    <property type="entry name" value="HISTIDINOL DEHYDROGENASE HDH"/>
    <property type="match status" value="1"/>
</dbReference>
<name>I1CZK5_9PSEU</name>
<feature type="binding site" evidence="12 16">
    <location>
        <position position="269"/>
    </location>
    <ligand>
        <name>substrate</name>
    </ligand>
</feature>
<dbReference type="STRING" id="928724.SacglDRAFT_01198"/>
<dbReference type="Gene3D" id="1.20.5.1300">
    <property type="match status" value="1"/>
</dbReference>
<comment type="catalytic activity">
    <reaction evidence="11 12">
        <text>L-histidinol + 2 NAD(+) + H2O = L-histidine + 2 NADH + 3 H(+)</text>
        <dbReference type="Rhea" id="RHEA:20641"/>
        <dbReference type="ChEBI" id="CHEBI:15377"/>
        <dbReference type="ChEBI" id="CHEBI:15378"/>
        <dbReference type="ChEBI" id="CHEBI:57540"/>
        <dbReference type="ChEBI" id="CHEBI:57595"/>
        <dbReference type="ChEBI" id="CHEBI:57699"/>
        <dbReference type="ChEBI" id="CHEBI:57945"/>
        <dbReference type="EC" id="1.1.1.23"/>
    </reaction>
</comment>
<feature type="binding site" evidence="12 17">
    <location>
        <position position="428"/>
    </location>
    <ligand>
        <name>Zn(2+)</name>
        <dbReference type="ChEBI" id="CHEBI:29105"/>
    </ligand>
</feature>
<comment type="cofactor">
    <cofactor evidence="12 17">
        <name>Zn(2+)</name>
        <dbReference type="ChEBI" id="CHEBI:29105"/>
    </cofactor>
    <text evidence="12 17">Binds 1 zinc ion per subunit.</text>
</comment>
<feature type="binding site" evidence="12 17">
    <location>
        <position position="369"/>
    </location>
    <ligand>
        <name>Zn(2+)</name>
        <dbReference type="ChEBI" id="CHEBI:29105"/>
    </ligand>
</feature>
<evidence type="ECO:0000256" key="11">
    <source>
        <dbReference type="ARBA" id="ARBA00049489"/>
    </source>
</evidence>
<organism evidence="19 20">
    <name type="scientific">Saccharomonospora glauca K62</name>
    <dbReference type="NCBI Taxonomy" id="928724"/>
    <lineage>
        <taxon>Bacteria</taxon>
        <taxon>Bacillati</taxon>
        <taxon>Actinomycetota</taxon>
        <taxon>Actinomycetes</taxon>
        <taxon>Pseudonocardiales</taxon>
        <taxon>Pseudonocardiaceae</taxon>
        <taxon>Saccharomonospora</taxon>
    </lineage>
</organism>
<sequence>MLNRTDLRGRVPSPAQLRALLPRAEMDVDAVLHQVRPVVDAVRERGVDAVLEYAERFDKVRPERVRVPRSECDRALAELDPEVREALEESIARARAVHADQRRRDVTTRVAPGGTVTERWVPVRRVGLYAPGGLAVYPSSVVMNVVPAQTAGVESLVLCSPPQADFGGLPHPTTLAAAALLGVDEVWAVGGAQAVALLAYGGTDTDGAELEPVDLVTGPGNIYLTAAKRMLRGLIGIDSEAGPTEIAILADDTADPVHVAADLISQAEHDTLAASVLVTTSERLADAVDEQLAERVAATKHRERVEQALRGTQSGTVLVSTLEEGLKVVDAYAAEHLEIQTENAREVAARVRNAGAVFVGPYAPVSLGDYCAGSNHVLPTGGFARHSSGLSVQSFLRGIHVVDYDEQALREVADKVVTLANAEDLPAHGEAVTARLSKDV</sequence>
<dbReference type="RefSeq" id="WP_005462569.1">
    <property type="nucleotide sequence ID" value="NZ_CM001484.1"/>
</dbReference>
<gene>
    <name evidence="12" type="primary">hisD</name>
    <name evidence="19" type="ORF">SacglDRAFT_01198</name>
</gene>
<evidence type="ECO:0000256" key="7">
    <source>
        <dbReference type="ARBA" id="ARBA00022833"/>
    </source>
</evidence>
<dbReference type="GO" id="GO:0008270">
    <property type="term" value="F:zinc ion binding"/>
    <property type="evidence" value="ECO:0007669"/>
    <property type="project" value="UniProtKB-UniRule"/>
</dbReference>
<dbReference type="Proteomes" id="UP000005087">
    <property type="component" value="Chromosome"/>
</dbReference>
<feature type="binding site" evidence="12 16">
    <location>
        <position position="244"/>
    </location>
    <ligand>
        <name>substrate</name>
    </ligand>
</feature>
<feature type="binding site" evidence="12 16">
    <location>
        <position position="336"/>
    </location>
    <ligand>
        <name>substrate</name>
    </ligand>
</feature>
<reference evidence="20" key="2">
    <citation type="submission" date="2012-01" db="EMBL/GenBank/DDBJ databases">
        <title>Noncontiguous Finished sequence of chromosome of Saccharomonospora glauca K62.</title>
        <authorList>
            <consortium name="US DOE Joint Genome Institute"/>
            <person name="Lucas S."/>
            <person name="Han J."/>
            <person name="Lapidus A."/>
            <person name="Cheng J.-F."/>
            <person name="Goodwin L."/>
            <person name="Pitluck S."/>
            <person name="Peters L."/>
            <person name="Mikhailova N."/>
            <person name="Held B."/>
            <person name="Detter J.C."/>
            <person name="Han C."/>
            <person name="Tapia R."/>
            <person name="Land M."/>
            <person name="Hauser L."/>
            <person name="Kyrpides N."/>
            <person name="Ivanova N."/>
            <person name="Pagani I."/>
            <person name="Brambilla E.-M."/>
            <person name="Klenk H.-P."/>
            <person name="Woyke T."/>
        </authorList>
    </citation>
    <scope>NUCLEOTIDE SEQUENCE [LARGE SCALE GENOMIC DNA]</scope>
    <source>
        <strain evidence="20">K62</strain>
    </source>
</reference>
<dbReference type="PRINTS" id="PR00083">
    <property type="entry name" value="HOLDHDRGNASE"/>
</dbReference>
<feature type="active site" description="Proton acceptor" evidence="12 14">
    <location>
        <position position="335"/>
    </location>
</feature>
<feature type="binding site" evidence="12 15">
    <location>
        <position position="221"/>
    </location>
    <ligand>
        <name>NAD(+)</name>
        <dbReference type="ChEBI" id="CHEBI:57540"/>
    </ligand>
</feature>
<dbReference type="Pfam" id="PF00815">
    <property type="entry name" value="Histidinol_dh"/>
    <property type="match status" value="1"/>
</dbReference>
<keyword evidence="7 12" id="KW-0862">Zinc</keyword>
<keyword evidence="8 12" id="KW-0560">Oxidoreductase</keyword>
<evidence type="ECO:0000256" key="16">
    <source>
        <dbReference type="PIRSR" id="PIRSR000099-3"/>
    </source>
</evidence>
<dbReference type="AlphaFoldDB" id="I1CZK5"/>
<evidence type="ECO:0000256" key="14">
    <source>
        <dbReference type="PIRSR" id="PIRSR000099-1"/>
    </source>
</evidence>
<feature type="binding site" evidence="12 16">
    <location>
        <position position="423"/>
    </location>
    <ligand>
        <name>substrate</name>
    </ligand>
</feature>
<comment type="similarity">
    <text evidence="3 12 13 18">Belongs to the histidinol dehydrogenase family.</text>
</comment>
<dbReference type="CDD" id="cd06572">
    <property type="entry name" value="Histidinol_dh"/>
    <property type="match status" value="1"/>
</dbReference>
<keyword evidence="9 12" id="KW-0520">NAD</keyword>
<dbReference type="GO" id="GO:0005829">
    <property type="term" value="C:cytosol"/>
    <property type="evidence" value="ECO:0007669"/>
    <property type="project" value="TreeGrafter"/>
</dbReference>
<dbReference type="InterPro" id="IPR022695">
    <property type="entry name" value="Histidinol_DH_monofunct"/>
</dbReference>
<dbReference type="eggNOG" id="COG0141">
    <property type="taxonomic scope" value="Bacteria"/>
</dbReference>
<dbReference type="HOGENOM" id="CLU_006732_3_1_11"/>
<dbReference type="UniPathway" id="UPA00031">
    <property type="reaction ID" value="UER00014"/>
</dbReference>
<feature type="binding site" evidence="12 17">
    <location>
        <position position="266"/>
    </location>
    <ligand>
        <name>Zn(2+)</name>
        <dbReference type="ChEBI" id="CHEBI:29105"/>
    </ligand>
</feature>
<dbReference type="OrthoDB" id="9805269at2"/>
<evidence type="ECO:0000256" key="1">
    <source>
        <dbReference type="ARBA" id="ARBA00003850"/>
    </source>
</evidence>
<feature type="binding site" evidence="12 16">
    <location>
        <position position="266"/>
    </location>
    <ligand>
        <name>substrate</name>
    </ligand>
</feature>
<evidence type="ECO:0000256" key="6">
    <source>
        <dbReference type="ARBA" id="ARBA00022723"/>
    </source>
</evidence>
<keyword evidence="20" id="KW-1185">Reference proteome</keyword>
<feature type="binding site" evidence="12 16">
    <location>
        <position position="369"/>
    </location>
    <ligand>
        <name>substrate</name>
    </ligand>
</feature>
<dbReference type="NCBIfam" id="TIGR00069">
    <property type="entry name" value="hisD"/>
    <property type="match status" value="1"/>
</dbReference>
<evidence type="ECO:0000256" key="5">
    <source>
        <dbReference type="ARBA" id="ARBA00016531"/>
    </source>
</evidence>
<dbReference type="InterPro" id="IPR016161">
    <property type="entry name" value="Ald_DH/histidinol_DH"/>
</dbReference>
<evidence type="ECO:0000256" key="8">
    <source>
        <dbReference type="ARBA" id="ARBA00023002"/>
    </source>
</evidence>
<dbReference type="PANTHER" id="PTHR21256:SF2">
    <property type="entry name" value="HISTIDINE BIOSYNTHESIS TRIFUNCTIONAL PROTEIN"/>
    <property type="match status" value="1"/>
</dbReference>
<dbReference type="Gene3D" id="3.40.50.1980">
    <property type="entry name" value="Nitrogenase molybdenum iron protein domain"/>
    <property type="match status" value="2"/>
</dbReference>
<evidence type="ECO:0000256" key="13">
    <source>
        <dbReference type="PIRNR" id="PIRNR000099"/>
    </source>
</evidence>
<dbReference type="PROSITE" id="PS00611">
    <property type="entry name" value="HISOL_DEHYDROGENASE"/>
    <property type="match status" value="1"/>
</dbReference>
<evidence type="ECO:0000256" key="9">
    <source>
        <dbReference type="ARBA" id="ARBA00023027"/>
    </source>
</evidence>
<feature type="binding site" evidence="12 15">
    <location>
        <position position="129"/>
    </location>
    <ligand>
        <name>NAD(+)</name>
        <dbReference type="ChEBI" id="CHEBI:57540"/>
    </ligand>
</feature>
<comment type="pathway">
    <text evidence="2 12">Amino-acid biosynthesis; L-histidine biosynthesis; L-histidine from 5-phospho-alpha-D-ribose 1-diphosphate: step 9/9.</text>
</comment>
<dbReference type="InterPro" id="IPR012131">
    <property type="entry name" value="Hstdl_DH"/>
</dbReference>
<evidence type="ECO:0000313" key="20">
    <source>
        <dbReference type="Proteomes" id="UP000005087"/>
    </source>
</evidence>
<feature type="binding site" evidence="12 17">
    <location>
        <position position="269"/>
    </location>
    <ligand>
        <name>Zn(2+)</name>
        <dbReference type="ChEBI" id="CHEBI:29105"/>
    </ligand>
</feature>
<evidence type="ECO:0000313" key="19">
    <source>
        <dbReference type="EMBL" id="EIE98129.1"/>
    </source>
</evidence>
<dbReference type="FunFam" id="3.40.50.1980:FF:000001">
    <property type="entry name" value="Histidinol dehydrogenase"/>
    <property type="match status" value="1"/>
</dbReference>
<evidence type="ECO:0000256" key="3">
    <source>
        <dbReference type="ARBA" id="ARBA00010178"/>
    </source>
</evidence>
<dbReference type="GO" id="GO:0004399">
    <property type="term" value="F:histidinol dehydrogenase activity"/>
    <property type="evidence" value="ECO:0007669"/>
    <property type="project" value="UniProtKB-UniRule"/>
</dbReference>
<comment type="function">
    <text evidence="1 12">Catalyzes the sequential NAD-dependent oxidations of L-histidinol to L-histidinaldehyde and then to L-histidine.</text>
</comment>
<dbReference type="EMBL" id="CM001484">
    <property type="protein sequence ID" value="EIE98129.1"/>
    <property type="molecule type" value="Genomic_DNA"/>
</dbReference>
<protein>
    <recommendedName>
        <fullName evidence="5 12">Histidinol dehydrogenase</fullName>
        <shortName evidence="12">HDH</shortName>
        <ecNumber evidence="4 12">1.1.1.23</ecNumber>
    </recommendedName>
</protein>
<proteinExistence type="inferred from homology"/>
<evidence type="ECO:0000256" key="17">
    <source>
        <dbReference type="PIRSR" id="PIRSR000099-4"/>
    </source>
</evidence>
<keyword evidence="12" id="KW-0028">Amino-acid biosynthesis</keyword>
<reference evidence="19 20" key="1">
    <citation type="submission" date="2011-09" db="EMBL/GenBank/DDBJ databases">
        <authorList>
            <consortium name="US DOE Joint Genome Institute (JGI-PGF)"/>
            <person name="Lucas S."/>
            <person name="Han J."/>
            <person name="Lapidus A."/>
            <person name="Cheng J.-F."/>
            <person name="Goodwin L."/>
            <person name="Pitluck S."/>
            <person name="Peters L."/>
            <person name="Land M.L."/>
            <person name="Hauser L."/>
            <person name="Brambilla E."/>
            <person name="Klenk H.-P."/>
            <person name="Woyke T.J."/>
        </authorList>
    </citation>
    <scope>NUCLEOTIDE SEQUENCE [LARGE SCALE GENOMIC DNA]</scope>
    <source>
        <strain evidence="19 20">K62</strain>
    </source>
</reference>
<keyword evidence="6 12" id="KW-0479">Metal-binding</keyword>
<dbReference type="GO" id="GO:0000105">
    <property type="term" value="P:L-histidine biosynthetic process"/>
    <property type="evidence" value="ECO:0007669"/>
    <property type="project" value="UniProtKB-UniRule"/>
</dbReference>
<dbReference type="EC" id="1.1.1.23" evidence="4 12"/>
<accession>I1CZK5</accession>
<feature type="active site" description="Proton acceptor" evidence="12 14">
    <location>
        <position position="336"/>
    </location>
</feature>
<dbReference type="InterPro" id="IPR001692">
    <property type="entry name" value="Histidinol_DH_CS"/>
</dbReference>
<evidence type="ECO:0000256" key="12">
    <source>
        <dbReference type="HAMAP-Rule" id="MF_01024"/>
    </source>
</evidence>
<evidence type="ECO:0000256" key="10">
    <source>
        <dbReference type="ARBA" id="ARBA00023102"/>
    </source>
</evidence>